<accession>A0A538TNP0</accession>
<keyword evidence="1" id="KW-1133">Transmembrane helix</keyword>
<feature type="transmembrane region" description="Helical" evidence="1">
    <location>
        <begin position="142"/>
        <end position="160"/>
    </location>
</feature>
<keyword evidence="1" id="KW-0472">Membrane</keyword>
<protein>
    <submittedName>
        <fullName evidence="2">Uncharacterized protein</fullName>
    </submittedName>
</protein>
<evidence type="ECO:0000313" key="2">
    <source>
        <dbReference type="EMBL" id="TMQ65225.1"/>
    </source>
</evidence>
<feature type="transmembrane region" description="Helical" evidence="1">
    <location>
        <begin position="25"/>
        <end position="45"/>
    </location>
</feature>
<comment type="caution">
    <text evidence="2">The sequence shown here is derived from an EMBL/GenBank/DDBJ whole genome shotgun (WGS) entry which is preliminary data.</text>
</comment>
<keyword evidence="1" id="KW-0812">Transmembrane</keyword>
<dbReference type="Proteomes" id="UP000317691">
    <property type="component" value="Unassembled WGS sequence"/>
</dbReference>
<dbReference type="AlphaFoldDB" id="A0A538TNP0"/>
<feature type="transmembrane region" description="Helical" evidence="1">
    <location>
        <begin position="51"/>
        <end position="68"/>
    </location>
</feature>
<proteinExistence type="predicted"/>
<name>A0A538TNP0_UNCEI</name>
<organism evidence="2 3">
    <name type="scientific">Eiseniibacteriota bacterium</name>
    <dbReference type="NCBI Taxonomy" id="2212470"/>
    <lineage>
        <taxon>Bacteria</taxon>
        <taxon>Candidatus Eiseniibacteriota</taxon>
    </lineage>
</organism>
<sequence>MSGSGDWEHAEYQALMTRGRDAERAALICWTAAGLVAAVLLSWGIGAKSSSLMLPVIFASAFGYYATIHSRNQVRLIAGYVKEFVETQNGGPKWFTRLGHLEVVPGFNPSSDWAATLLVNAMVVAAVVFAWLYAAASPHGDLMAGITTGCGVGFAVHSVAETARLRRANPGAFWHQVRQGPMETPPERLTMTR</sequence>
<reference evidence="2 3" key="1">
    <citation type="journal article" date="2019" name="Nat. Microbiol.">
        <title>Mediterranean grassland soil C-N compound turnover is dependent on rainfall and depth, and is mediated by genomically divergent microorganisms.</title>
        <authorList>
            <person name="Diamond S."/>
            <person name="Andeer P.F."/>
            <person name="Li Z."/>
            <person name="Crits-Christoph A."/>
            <person name="Burstein D."/>
            <person name="Anantharaman K."/>
            <person name="Lane K.R."/>
            <person name="Thomas B.C."/>
            <person name="Pan C."/>
            <person name="Northen T.R."/>
            <person name="Banfield J.F."/>
        </authorList>
    </citation>
    <scope>NUCLEOTIDE SEQUENCE [LARGE SCALE GENOMIC DNA]</scope>
    <source>
        <strain evidence="2">WS_9</strain>
    </source>
</reference>
<feature type="transmembrane region" description="Helical" evidence="1">
    <location>
        <begin position="117"/>
        <end position="136"/>
    </location>
</feature>
<evidence type="ECO:0000256" key="1">
    <source>
        <dbReference type="SAM" id="Phobius"/>
    </source>
</evidence>
<dbReference type="EMBL" id="VBOZ01000014">
    <property type="protein sequence ID" value="TMQ65225.1"/>
    <property type="molecule type" value="Genomic_DNA"/>
</dbReference>
<evidence type="ECO:0000313" key="3">
    <source>
        <dbReference type="Proteomes" id="UP000317691"/>
    </source>
</evidence>
<gene>
    <name evidence="2" type="ORF">E6K79_05520</name>
</gene>